<gene>
    <name evidence="5" type="ordered locus">Cabther_B0562</name>
</gene>
<evidence type="ECO:0000256" key="1">
    <source>
        <dbReference type="ARBA" id="ARBA00022801"/>
    </source>
</evidence>
<feature type="domain" description="Beta-galactosidase jelly roll" evidence="4">
    <location>
        <begin position="51"/>
        <end position="159"/>
    </location>
</feature>
<proteinExistence type="predicted"/>
<keyword evidence="1 5" id="KW-0378">Hydrolase</keyword>
<keyword evidence="2" id="KW-0326">Glycosidase</keyword>
<dbReference type="STRING" id="981222.Cabther_B0562"/>
<evidence type="ECO:0000259" key="4">
    <source>
        <dbReference type="Pfam" id="PF13364"/>
    </source>
</evidence>
<dbReference type="InterPro" id="IPR008979">
    <property type="entry name" value="Galactose-bd-like_sf"/>
</dbReference>
<dbReference type="KEGG" id="ctm:Cabther_B0562"/>
<dbReference type="SUPFAM" id="SSF49785">
    <property type="entry name" value="Galactose-binding domain-like"/>
    <property type="match status" value="1"/>
</dbReference>
<dbReference type="OrthoDB" id="112765at2"/>
<keyword evidence="3" id="KW-0812">Transmembrane</keyword>
<dbReference type="Proteomes" id="UP000006791">
    <property type="component" value="Chromosome 2"/>
</dbReference>
<accession>G2LK73</accession>
<dbReference type="Pfam" id="PF13364">
    <property type="entry name" value="BetaGal_ABD2"/>
    <property type="match status" value="1"/>
</dbReference>
<sequence>MQSMWRRGWLAGFWVLWLVFSGVAQPETPPETSLSLDEPVKLSVWKYRPGDDPRWADPNLDDRDWKVLHLDTQAFTEAGWRSGPGWYRTTVVVADQSPLGLLVAHAISHSAYEAYVNGHKVGQLGRLAPQPSFPNGFTYAPLRIPAEAYGGQNRLVIAIRTWEKLSPPLVRGGAFYGAQLGHPDRLDRDLQKLRAERMQRDIARVATALTIGFFAVYHLYLYFSLYVYQGRSSQREYLWLSLFAAGYALNSLSLANLLLEPDSSLPYSTR</sequence>
<dbReference type="AlphaFoldDB" id="G2LK73"/>
<name>G2LK73_CHLTF</name>
<evidence type="ECO:0000256" key="3">
    <source>
        <dbReference type="SAM" id="Phobius"/>
    </source>
</evidence>
<dbReference type="GO" id="GO:0004553">
    <property type="term" value="F:hydrolase activity, hydrolyzing O-glycosyl compounds"/>
    <property type="evidence" value="ECO:0007669"/>
    <property type="project" value="UniProtKB-ARBA"/>
</dbReference>
<feature type="transmembrane region" description="Helical" evidence="3">
    <location>
        <begin position="202"/>
        <end position="225"/>
    </location>
</feature>
<protein>
    <submittedName>
        <fullName evidence="5">Glycosyl hydrolases family 2, sugar binding domain protein</fullName>
    </submittedName>
</protein>
<keyword evidence="6" id="KW-1185">Reference proteome</keyword>
<organism evidence="5 6">
    <name type="scientific">Chloracidobacterium thermophilum (strain B)</name>
    <dbReference type="NCBI Taxonomy" id="981222"/>
    <lineage>
        <taxon>Bacteria</taxon>
        <taxon>Pseudomonadati</taxon>
        <taxon>Acidobacteriota</taxon>
        <taxon>Terriglobia</taxon>
        <taxon>Terriglobales</taxon>
        <taxon>Acidobacteriaceae</taxon>
        <taxon>Chloracidobacterium</taxon>
    </lineage>
</organism>
<dbReference type="Gene3D" id="2.60.120.260">
    <property type="entry name" value="Galactose-binding domain-like"/>
    <property type="match status" value="1"/>
</dbReference>
<dbReference type="InterPro" id="IPR025300">
    <property type="entry name" value="BetaGal_jelly_roll_dom"/>
</dbReference>
<keyword evidence="3" id="KW-1133">Transmembrane helix</keyword>
<dbReference type="HOGENOM" id="CLU_1029327_0_0_0"/>
<keyword evidence="3" id="KW-0472">Membrane</keyword>
<evidence type="ECO:0000313" key="5">
    <source>
        <dbReference type="EMBL" id="AEP13560.1"/>
    </source>
</evidence>
<reference evidence="5 6" key="1">
    <citation type="journal article" date="2012" name="Environ. Microbiol.">
        <title>Complete genome of Candidatus Chloracidobacterium thermophilum, a chlorophyll-based photoheterotroph belonging to the phylum Acidobacteria.</title>
        <authorList>
            <person name="Garcia Costas A.M."/>
            <person name="Liu Z."/>
            <person name="Tomsho L.P."/>
            <person name="Schuster S.C."/>
            <person name="Ward D.M."/>
            <person name="Bryant D.A."/>
        </authorList>
    </citation>
    <scope>NUCLEOTIDE SEQUENCE [LARGE SCALE GENOMIC DNA]</scope>
    <source>
        <strain evidence="5 6">B</strain>
    </source>
</reference>
<feature type="transmembrane region" description="Helical" evidence="3">
    <location>
        <begin position="237"/>
        <end position="259"/>
    </location>
</feature>
<evidence type="ECO:0000313" key="6">
    <source>
        <dbReference type="Proteomes" id="UP000006791"/>
    </source>
</evidence>
<evidence type="ECO:0000256" key="2">
    <source>
        <dbReference type="ARBA" id="ARBA00023295"/>
    </source>
</evidence>
<dbReference type="EMBL" id="CP002515">
    <property type="protein sequence ID" value="AEP13560.1"/>
    <property type="molecule type" value="Genomic_DNA"/>
</dbReference>